<reference evidence="3" key="1">
    <citation type="journal article" date="2019" name="Int. J. Syst. Evol. Microbiol.">
        <title>The Global Catalogue of Microorganisms (GCM) 10K type strain sequencing project: providing services to taxonomists for standard genome sequencing and annotation.</title>
        <authorList>
            <consortium name="The Broad Institute Genomics Platform"/>
            <consortium name="The Broad Institute Genome Sequencing Center for Infectious Disease"/>
            <person name="Wu L."/>
            <person name="Ma J."/>
        </authorList>
    </citation>
    <scope>NUCLEOTIDE SEQUENCE [LARGE SCALE GENOMIC DNA]</scope>
    <source>
        <strain evidence="3">CGMCC 1.19032</strain>
    </source>
</reference>
<protein>
    <submittedName>
        <fullName evidence="2">GNAT family N-acetyltransferase</fullName>
        <ecNumber evidence="2">2.3.-.-</ecNumber>
    </submittedName>
</protein>
<dbReference type="InterPro" id="IPR016181">
    <property type="entry name" value="Acyl_CoA_acyltransferase"/>
</dbReference>
<evidence type="ECO:0000259" key="1">
    <source>
        <dbReference type="PROSITE" id="PS51186"/>
    </source>
</evidence>
<keyword evidence="2" id="KW-0012">Acyltransferase</keyword>
<dbReference type="GO" id="GO:0016746">
    <property type="term" value="F:acyltransferase activity"/>
    <property type="evidence" value="ECO:0007669"/>
    <property type="project" value="UniProtKB-KW"/>
</dbReference>
<dbReference type="Proteomes" id="UP001595969">
    <property type="component" value="Unassembled WGS sequence"/>
</dbReference>
<evidence type="ECO:0000313" key="3">
    <source>
        <dbReference type="Proteomes" id="UP001595969"/>
    </source>
</evidence>
<dbReference type="InterPro" id="IPR000182">
    <property type="entry name" value="GNAT_dom"/>
</dbReference>
<dbReference type="Gene3D" id="3.40.630.30">
    <property type="match status" value="1"/>
</dbReference>
<dbReference type="PROSITE" id="PS51186">
    <property type="entry name" value="GNAT"/>
    <property type="match status" value="1"/>
</dbReference>
<sequence>MLETQRLVIRAIKQDEIPRLYELNYSPFVKAFNVFEPLTLEEFKEKNKAANPENYYLILKEDNQLIGEISVHPDYVRYQVNAIAVSY</sequence>
<evidence type="ECO:0000313" key="2">
    <source>
        <dbReference type="EMBL" id="MFC4719679.1"/>
    </source>
</evidence>
<feature type="domain" description="N-acetyltransferase" evidence="1">
    <location>
        <begin position="7"/>
        <end position="87"/>
    </location>
</feature>
<accession>A0ABV9MX96</accession>
<dbReference type="SUPFAM" id="SSF55729">
    <property type="entry name" value="Acyl-CoA N-acyltransferases (Nat)"/>
    <property type="match status" value="1"/>
</dbReference>
<proteinExistence type="predicted"/>
<keyword evidence="3" id="KW-1185">Reference proteome</keyword>
<dbReference type="RefSeq" id="WP_204654873.1">
    <property type="nucleotide sequence ID" value="NZ_JAFBFD010000042.1"/>
</dbReference>
<dbReference type="EC" id="2.3.-.-" evidence="2"/>
<keyword evidence="2" id="KW-0808">Transferase</keyword>
<comment type="caution">
    <text evidence="2">The sequence shown here is derived from an EMBL/GenBank/DDBJ whole genome shotgun (WGS) entry which is preliminary data.</text>
</comment>
<name>A0ABV9MX96_9ENTE</name>
<dbReference type="EMBL" id="JBHSGS010000044">
    <property type="protein sequence ID" value="MFC4719679.1"/>
    <property type="molecule type" value="Genomic_DNA"/>
</dbReference>
<organism evidence="2 3">
    <name type="scientific">Enterococcus lemanii</name>
    <dbReference type="NCBI Taxonomy" id="1159752"/>
    <lineage>
        <taxon>Bacteria</taxon>
        <taxon>Bacillati</taxon>
        <taxon>Bacillota</taxon>
        <taxon>Bacilli</taxon>
        <taxon>Lactobacillales</taxon>
        <taxon>Enterococcaceae</taxon>
        <taxon>Enterococcus</taxon>
    </lineage>
</organism>
<gene>
    <name evidence="2" type="ORF">ACFO5I_08020</name>
</gene>